<evidence type="ECO:0000313" key="4">
    <source>
        <dbReference type="EMBL" id="AGT08840.1"/>
    </source>
</evidence>
<dbReference type="PANTHER" id="PTHR41259">
    <property type="entry name" value="DOUBLE-STRAND BREAK REPAIR RAD50 ATPASE, PUTATIVE-RELATED"/>
    <property type="match status" value="1"/>
</dbReference>
<accession>S5XZG3</accession>
<feature type="domain" description="YhaN AAA" evidence="3">
    <location>
        <begin position="1"/>
        <end position="206"/>
    </location>
</feature>
<name>S5XZG3_PARAH</name>
<dbReference type="HOGENOM" id="CLU_006135_0_0_5"/>
<proteinExistence type="predicted"/>
<feature type="coiled-coil region" evidence="1">
    <location>
        <begin position="276"/>
        <end position="310"/>
    </location>
</feature>
<dbReference type="STRING" id="1367847.JCM7686_1739"/>
<gene>
    <name evidence="4" type="ORF">JCM7686_1739</name>
</gene>
<dbReference type="Pfam" id="PF13514">
    <property type="entry name" value="AAA_27"/>
    <property type="match status" value="1"/>
</dbReference>
<dbReference type="EMBL" id="CP006650">
    <property type="protein sequence ID" value="AGT08840.1"/>
    <property type="molecule type" value="Genomic_DNA"/>
</dbReference>
<dbReference type="PANTHER" id="PTHR41259:SF1">
    <property type="entry name" value="DOUBLE-STRAND BREAK REPAIR RAD50 ATPASE, PUTATIVE-RELATED"/>
    <property type="match status" value="1"/>
</dbReference>
<dbReference type="RefSeq" id="WP_020950478.1">
    <property type="nucleotide sequence ID" value="NC_022041.1"/>
</dbReference>
<feature type="region of interest" description="Disordered" evidence="2">
    <location>
        <begin position="898"/>
        <end position="923"/>
    </location>
</feature>
<dbReference type="eggNOG" id="COG0419">
    <property type="taxonomic scope" value="Bacteria"/>
</dbReference>
<feature type="region of interest" description="Disordered" evidence="2">
    <location>
        <begin position="705"/>
        <end position="731"/>
    </location>
</feature>
<evidence type="ECO:0000259" key="3">
    <source>
        <dbReference type="Pfam" id="PF13514"/>
    </source>
</evidence>
<keyword evidence="1" id="KW-0175">Coiled coil</keyword>
<dbReference type="eggNOG" id="COG4717">
    <property type="taxonomic scope" value="Bacteria"/>
</dbReference>
<evidence type="ECO:0000313" key="5">
    <source>
        <dbReference type="Proteomes" id="UP000015480"/>
    </source>
</evidence>
<dbReference type="AlphaFoldDB" id="S5XZG3"/>
<dbReference type="KEGG" id="pami:JCM7686_1739"/>
<reference evidence="4 5" key="1">
    <citation type="journal article" date="2014" name="BMC Genomics">
        <title>Architecture and functions of a multipartite genome of the methylotrophic bacterium Paracoccus aminophilus JCM 7686, containing primary and secondary chromids.</title>
        <authorList>
            <person name="Dziewit L."/>
            <person name="Czarnecki J."/>
            <person name="Wibberg D."/>
            <person name="Radlinska M."/>
            <person name="Mrozek P."/>
            <person name="Szymczak M."/>
            <person name="Schluter A."/>
            <person name="Puhler A."/>
            <person name="Bartosik D."/>
        </authorList>
    </citation>
    <scope>NUCLEOTIDE SEQUENCE [LARGE SCALE GENOMIC DNA]</scope>
    <source>
        <strain evidence="4">JCM 7686</strain>
    </source>
</reference>
<evidence type="ECO:0000256" key="1">
    <source>
        <dbReference type="SAM" id="Coils"/>
    </source>
</evidence>
<dbReference type="Proteomes" id="UP000015480">
    <property type="component" value="Chromosome"/>
</dbReference>
<feature type="coiled-coil region" evidence="1">
    <location>
        <begin position="655"/>
        <end position="682"/>
    </location>
</feature>
<dbReference type="SUPFAM" id="SSF52540">
    <property type="entry name" value="P-loop containing nucleoside triphosphate hydrolases"/>
    <property type="match status" value="1"/>
</dbReference>
<dbReference type="InterPro" id="IPR027417">
    <property type="entry name" value="P-loop_NTPase"/>
</dbReference>
<organism evidence="4 5">
    <name type="scientific">Paracoccus aminophilus JCM 7686</name>
    <dbReference type="NCBI Taxonomy" id="1367847"/>
    <lineage>
        <taxon>Bacteria</taxon>
        <taxon>Pseudomonadati</taxon>
        <taxon>Pseudomonadota</taxon>
        <taxon>Alphaproteobacteria</taxon>
        <taxon>Rhodobacterales</taxon>
        <taxon>Paracoccaceae</taxon>
        <taxon>Paracoccus</taxon>
    </lineage>
</organism>
<sequence>MRLDHLNLTRYGRFTDSQINFPAPAAEGPDLHIVFGPNEAGKSTLFSAWLDLLFGIPTQTRYSFLHAGPTMEIGAKIRHAGGAVEVVRRKGRGTTLSDRAGNALPDSTLTAALGGLTRDGYSAMFSLDDETIEQGGESILSSGGELGQLLFSASAGLSGLTRQLDDLRDGLDGFHRKGKRSGTLYEGKKRLEELAKTARALETTAAEQKRRSRELDSAQKDWRAAKAREGATRRALEEVQAALNALPLERMLAEAKTRLAELGALPDAGKAETTELAGLERDKARLDERRAALLRNAADLEEKLRHLTADPVALAEAEAILAAEALRAEHDSALKDLPRRRQELAERAQAIAALLADLGKPGANPADLILPPGLPAQIRGLLNQRSGLMQAAASAADEARKAAKHLETERARLGDIGAIGEGETGARLAALLSRIEASDPAQKRRLGLRERDEAAVKLQAALDGLAPWRGDADQLAALPVPAQWQVDNWRGLLEKTRQDEADSLRDLRHQEDGLAALRSALDGDENAPLGLNLADAAEARARREALWASHLATLSPASAQAFEAALRADDQFTALMGDAIARRQRIEEAQAELRAGTLALSQTKARHGHAVAARQELKTTIEASCDSLGLAGAGFPDLERWLSLRIEALRLRDIFRAAQATLSRAEDELAQAASSLARALDKTPSAAADAFDLLLAEAQALHRSAEKRQEARTHLNRLRSDAQERDEDNSRAQDEFAAWQAAWDGACAGSVLAALPRDSARAADLLDLLDDLAGQARDEAGLAHRVRAMEQNRDQFIAAKAAILAALDLPETALWTEALTRRDRAFATEIERQKLQDQRTGLQEDLRQTDSDLAAQKATLDGLAARMGWSEATGGTLLERIEACIEATRLRAEIARLSGELQSRPAPDEATPDEPAPDEATLRGRASQLAISVEEERQETERLQGLASDAQHALDQIGSDDALARNLAERENLGLSLKEQARDHLSRRFGLIALEIALRRYRDSHQSAMLAQASHAFERLSRGAYPSLSVVTQGNSDRLVAAGRRGATRMAADMSKGTRFQLYLALRIAGYHELAKTRAAVPFIADDIMETFDDDRAAAAFSLLGEMSRTGQVIYLTHHRHLCDIAQAACPGARVIDLQSL</sequence>
<dbReference type="InterPro" id="IPR038734">
    <property type="entry name" value="YhaN_AAA"/>
</dbReference>
<dbReference type="PATRIC" id="fig|1367847.3.peg.1722"/>
<dbReference type="Gene3D" id="3.40.50.300">
    <property type="entry name" value="P-loop containing nucleotide triphosphate hydrolases"/>
    <property type="match status" value="2"/>
</dbReference>
<evidence type="ECO:0000256" key="2">
    <source>
        <dbReference type="SAM" id="MobiDB-lite"/>
    </source>
</evidence>
<dbReference type="OrthoDB" id="9764467at2"/>
<protein>
    <recommendedName>
        <fullName evidence="3">YhaN AAA domain-containing protein</fullName>
    </recommendedName>
</protein>
<keyword evidence="5" id="KW-1185">Reference proteome</keyword>